<protein>
    <submittedName>
        <fullName evidence="1">Uncharacterized protein</fullName>
    </submittedName>
</protein>
<name>A0AAD5D8Y7_AMBAR</name>
<gene>
    <name evidence="1" type="ORF">M8C21_003181</name>
</gene>
<proteinExistence type="predicted"/>
<organism evidence="1 2">
    <name type="scientific">Ambrosia artemisiifolia</name>
    <name type="common">Common ragweed</name>
    <dbReference type="NCBI Taxonomy" id="4212"/>
    <lineage>
        <taxon>Eukaryota</taxon>
        <taxon>Viridiplantae</taxon>
        <taxon>Streptophyta</taxon>
        <taxon>Embryophyta</taxon>
        <taxon>Tracheophyta</taxon>
        <taxon>Spermatophyta</taxon>
        <taxon>Magnoliopsida</taxon>
        <taxon>eudicotyledons</taxon>
        <taxon>Gunneridae</taxon>
        <taxon>Pentapetalae</taxon>
        <taxon>asterids</taxon>
        <taxon>campanulids</taxon>
        <taxon>Asterales</taxon>
        <taxon>Asteraceae</taxon>
        <taxon>Asteroideae</taxon>
        <taxon>Heliantheae alliance</taxon>
        <taxon>Heliantheae</taxon>
        <taxon>Ambrosia</taxon>
    </lineage>
</organism>
<dbReference type="Proteomes" id="UP001206925">
    <property type="component" value="Unassembled WGS sequence"/>
</dbReference>
<evidence type="ECO:0000313" key="1">
    <source>
        <dbReference type="EMBL" id="KAI7755235.1"/>
    </source>
</evidence>
<comment type="caution">
    <text evidence="1">The sequence shown here is derived from an EMBL/GenBank/DDBJ whole genome shotgun (WGS) entry which is preliminary data.</text>
</comment>
<keyword evidence="2" id="KW-1185">Reference proteome</keyword>
<dbReference type="EMBL" id="JAMZMK010001481">
    <property type="protein sequence ID" value="KAI7755235.1"/>
    <property type="molecule type" value="Genomic_DNA"/>
</dbReference>
<sequence length="167" mass="18930">MAIVELAEKLLDYDGNGVCRSESDFVFFIKKMMSHSNSHLSNTATESTPATTVEINPQGQRQQHNTSAVVFLNEAMTGLMKTTCEEIVMTYGYKNNDQHRRPDKFLEFIIQEQHSCLKTTASTTQELPQLTPAKLAHNTYKEGNKHRAKFSRKKAYISEAAIKFNLP</sequence>
<accession>A0AAD5D8Y7</accession>
<reference evidence="1" key="1">
    <citation type="submission" date="2022-06" db="EMBL/GenBank/DDBJ databases">
        <title>Uncovering the hologenomic basis of an extraordinary plant invasion.</title>
        <authorList>
            <person name="Bieker V.C."/>
            <person name="Martin M.D."/>
            <person name="Gilbert T."/>
            <person name="Hodgins K."/>
            <person name="Battlay P."/>
            <person name="Petersen B."/>
            <person name="Wilson J."/>
        </authorList>
    </citation>
    <scope>NUCLEOTIDE SEQUENCE</scope>
    <source>
        <strain evidence="1">AA19_3_7</strain>
        <tissue evidence="1">Leaf</tissue>
    </source>
</reference>
<dbReference type="AlphaFoldDB" id="A0AAD5D8Y7"/>
<evidence type="ECO:0000313" key="2">
    <source>
        <dbReference type="Proteomes" id="UP001206925"/>
    </source>
</evidence>